<protein>
    <submittedName>
        <fullName evidence="8">Chemotaxis protein CheY</fullName>
    </submittedName>
</protein>
<organism evidence="8 9">
    <name type="scientific">Planomonospora sphaerica</name>
    <dbReference type="NCBI Taxonomy" id="161355"/>
    <lineage>
        <taxon>Bacteria</taxon>
        <taxon>Bacillati</taxon>
        <taxon>Actinomycetota</taxon>
        <taxon>Actinomycetes</taxon>
        <taxon>Streptosporangiales</taxon>
        <taxon>Streptosporangiaceae</taxon>
        <taxon>Planomonospora</taxon>
    </lineage>
</organism>
<dbReference type="SUPFAM" id="SSF52172">
    <property type="entry name" value="CheY-like"/>
    <property type="match status" value="1"/>
</dbReference>
<evidence type="ECO:0000259" key="7">
    <source>
        <dbReference type="PROSITE" id="PS50110"/>
    </source>
</evidence>
<evidence type="ECO:0000313" key="9">
    <source>
        <dbReference type="Proteomes" id="UP000077701"/>
    </source>
</evidence>
<feature type="modified residue" description="4-aspartylphosphate" evidence="6">
    <location>
        <position position="52"/>
    </location>
</feature>
<dbReference type="STRING" id="161355.PS9374_06344"/>
<accession>A0A171DNL7</accession>
<keyword evidence="3" id="KW-0805">Transcription regulation</keyword>
<keyword evidence="5" id="KW-0804">Transcription</keyword>
<dbReference type="GO" id="GO:0005829">
    <property type="term" value="C:cytosol"/>
    <property type="evidence" value="ECO:0007669"/>
    <property type="project" value="TreeGrafter"/>
</dbReference>
<dbReference type="AlphaFoldDB" id="A0A171DNL7"/>
<evidence type="ECO:0000256" key="5">
    <source>
        <dbReference type="ARBA" id="ARBA00023163"/>
    </source>
</evidence>
<name>A0A171DNL7_9ACTN</name>
<keyword evidence="4" id="KW-0238">DNA-binding</keyword>
<sequence length="127" mass="13773">MARVLTVEDDADIQFVISFALKKAGHEVKMAGDGLAAMEALAEKLPDVVILDWMMPGLSGPEVCRRLREMPGGQNVAVLMLSAKSEQDDVTQAFEAGVDDYMTKPFSPKDLATRVQDLLARVAGTHL</sequence>
<keyword evidence="2" id="KW-0902">Two-component regulatory system</keyword>
<dbReference type="GO" id="GO:0032993">
    <property type="term" value="C:protein-DNA complex"/>
    <property type="evidence" value="ECO:0007669"/>
    <property type="project" value="TreeGrafter"/>
</dbReference>
<keyword evidence="9" id="KW-1185">Reference proteome</keyword>
<gene>
    <name evidence="8" type="ORF">PS9374_06344</name>
</gene>
<feature type="domain" description="Response regulatory" evidence="7">
    <location>
        <begin position="3"/>
        <end position="119"/>
    </location>
</feature>
<dbReference type="InterPro" id="IPR011006">
    <property type="entry name" value="CheY-like_superfamily"/>
</dbReference>
<evidence type="ECO:0000256" key="6">
    <source>
        <dbReference type="PROSITE-ProRule" id="PRU00169"/>
    </source>
</evidence>
<dbReference type="GO" id="GO:0000976">
    <property type="term" value="F:transcription cis-regulatory region binding"/>
    <property type="evidence" value="ECO:0007669"/>
    <property type="project" value="TreeGrafter"/>
</dbReference>
<reference evidence="9" key="2">
    <citation type="submission" date="2016-04" db="EMBL/GenBank/DDBJ databases">
        <title>Planomonospora sphaerica JCM9374 whole genome shotgun sequence.</title>
        <authorList>
            <person name="Suzuki T."/>
            <person name="Dohra H."/>
            <person name="Kodani S."/>
        </authorList>
    </citation>
    <scope>NUCLEOTIDE SEQUENCE [LARGE SCALE GENOMIC DNA]</scope>
    <source>
        <strain evidence="9">JCM 9374</strain>
    </source>
</reference>
<evidence type="ECO:0000256" key="4">
    <source>
        <dbReference type="ARBA" id="ARBA00023125"/>
    </source>
</evidence>
<dbReference type="InterPro" id="IPR039420">
    <property type="entry name" value="WalR-like"/>
</dbReference>
<dbReference type="GO" id="GO:0006355">
    <property type="term" value="P:regulation of DNA-templated transcription"/>
    <property type="evidence" value="ECO:0007669"/>
    <property type="project" value="TreeGrafter"/>
</dbReference>
<dbReference type="GO" id="GO:0000156">
    <property type="term" value="F:phosphorelay response regulator activity"/>
    <property type="evidence" value="ECO:0007669"/>
    <property type="project" value="TreeGrafter"/>
</dbReference>
<dbReference type="EMBL" id="BDCX01000018">
    <property type="protein sequence ID" value="GAT70658.1"/>
    <property type="molecule type" value="Genomic_DNA"/>
</dbReference>
<dbReference type="RefSeq" id="WP_068903106.1">
    <property type="nucleotide sequence ID" value="NZ_BDCX01000018.1"/>
</dbReference>
<comment type="caution">
    <text evidence="8">The sequence shown here is derived from an EMBL/GenBank/DDBJ whole genome shotgun (WGS) entry which is preliminary data.</text>
</comment>
<proteinExistence type="predicted"/>
<reference evidence="8 9" key="1">
    <citation type="journal article" date="2016" name="Genome Announc.">
        <title>Draft Genome Sequence of Planomonospora sphaerica JCM9374, a Rare Actinomycete.</title>
        <authorList>
            <person name="Dohra H."/>
            <person name="Suzuki T."/>
            <person name="Inoue Y."/>
            <person name="Kodani S."/>
        </authorList>
    </citation>
    <scope>NUCLEOTIDE SEQUENCE [LARGE SCALE GENOMIC DNA]</scope>
    <source>
        <strain evidence="8 9">JCM 9374</strain>
    </source>
</reference>
<dbReference type="PROSITE" id="PS50110">
    <property type="entry name" value="RESPONSE_REGULATORY"/>
    <property type="match status" value="1"/>
</dbReference>
<dbReference type="SMART" id="SM00448">
    <property type="entry name" value="REC"/>
    <property type="match status" value="1"/>
</dbReference>
<evidence type="ECO:0000256" key="2">
    <source>
        <dbReference type="ARBA" id="ARBA00023012"/>
    </source>
</evidence>
<dbReference type="Proteomes" id="UP000077701">
    <property type="component" value="Unassembled WGS sequence"/>
</dbReference>
<evidence type="ECO:0000256" key="3">
    <source>
        <dbReference type="ARBA" id="ARBA00023015"/>
    </source>
</evidence>
<keyword evidence="1 6" id="KW-0597">Phosphoprotein</keyword>
<dbReference type="Gene3D" id="3.40.50.2300">
    <property type="match status" value="1"/>
</dbReference>
<evidence type="ECO:0000313" key="8">
    <source>
        <dbReference type="EMBL" id="GAT70658.1"/>
    </source>
</evidence>
<dbReference type="OrthoDB" id="3197131at2"/>
<dbReference type="FunFam" id="3.40.50.2300:FF:000001">
    <property type="entry name" value="DNA-binding response regulator PhoB"/>
    <property type="match status" value="1"/>
</dbReference>
<dbReference type="InterPro" id="IPR001789">
    <property type="entry name" value="Sig_transdc_resp-reg_receiver"/>
</dbReference>
<dbReference type="PANTHER" id="PTHR48111">
    <property type="entry name" value="REGULATOR OF RPOS"/>
    <property type="match status" value="1"/>
</dbReference>
<evidence type="ECO:0000256" key="1">
    <source>
        <dbReference type="ARBA" id="ARBA00022553"/>
    </source>
</evidence>
<dbReference type="Pfam" id="PF00072">
    <property type="entry name" value="Response_reg"/>
    <property type="match status" value="1"/>
</dbReference>
<dbReference type="PANTHER" id="PTHR48111:SF1">
    <property type="entry name" value="TWO-COMPONENT RESPONSE REGULATOR ORR33"/>
    <property type="match status" value="1"/>
</dbReference>